<sequence length="188" mass="21091">MRWIEEIEMVFETCRCSDEDKVVFAWSMLKADALHWWIGMQTGRGIPATRGDPTRTERIIPALVGNGSGMELDILTRSGDGSGTDIMEPKTFQAAINAAEMIAREKDIQMKERRGGGERKRWDGPVSDPRKGKFPRVEMRGGQNPRVRPCGKCHHVHRGNCQMGLVTCFQCGLPGNLSRDYTSNGSYF</sequence>
<name>A0AA38WUZ4_9ASTR</name>
<keyword evidence="3" id="KW-1185">Reference proteome</keyword>
<evidence type="ECO:0000256" key="1">
    <source>
        <dbReference type="SAM" id="MobiDB-lite"/>
    </source>
</evidence>
<organism evidence="2 3">
    <name type="scientific">Centaurea solstitialis</name>
    <name type="common">yellow star-thistle</name>
    <dbReference type="NCBI Taxonomy" id="347529"/>
    <lineage>
        <taxon>Eukaryota</taxon>
        <taxon>Viridiplantae</taxon>
        <taxon>Streptophyta</taxon>
        <taxon>Embryophyta</taxon>
        <taxon>Tracheophyta</taxon>
        <taxon>Spermatophyta</taxon>
        <taxon>Magnoliopsida</taxon>
        <taxon>eudicotyledons</taxon>
        <taxon>Gunneridae</taxon>
        <taxon>Pentapetalae</taxon>
        <taxon>asterids</taxon>
        <taxon>campanulids</taxon>
        <taxon>Asterales</taxon>
        <taxon>Asteraceae</taxon>
        <taxon>Carduoideae</taxon>
        <taxon>Cardueae</taxon>
        <taxon>Centaureinae</taxon>
        <taxon>Centaurea</taxon>
    </lineage>
</organism>
<dbReference type="Proteomes" id="UP001172457">
    <property type="component" value="Chromosome 1"/>
</dbReference>
<evidence type="ECO:0000313" key="3">
    <source>
        <dbReference type="Proteomes" id="UP001172457"/>
    </source>
</evidence>
<feature type="compositionally biased region" description="Basic and acidic residues" evidence="1">
    <location>
        <begin position="112"/>
        <end position="139"/>
    </location>
</feature>
<accession>A0AA38WUZ4</accession>
<comment type="caution">
    <text evidence="2">The sequence shown here is derived from an EMBL/GenBank/DDBJ whole genome shotgun (WGS) entry which is preliminary data.</text>
</comment>
<protein>
    <submittedName>
        <fullName evidence="2">Uncharacterized protein</fullName>
    </submittedName>
</protein>
<dbReference type="AlphaFoldDB" id="A0AA38WUZ4"/>
<reference evidence="2" key="1">
    <citation type="submission" date="2023-03" db="EMBL/GenBank/DDBJ databases">
        <title>Chromosome-scale reference genome and RAD-based genetic map of yellow starthistle (Centaurea solstitialis) reveal putative structural variation and QTLs associated with invader traits.</title>
        <authorList>
            <person name="Reatini B."/>
            <person name="Cang F.A."/>
            <person name="Jiang Q."/>
            <person name="Mckibben M.T.W."/>
            <person name="Barker M.S."/>
            <person name="Rieseberg L.H."/>
            <person name="Dlugosch K.M."/>
        </authorList>
    </citation>
    <scope>NUCLEOTIDE SEQUENCE</scope>
    <source>
        <strain evidence="2">CAN-66</strain>
        <tissue evidence="2">Leaf</tissue>
    </source>
</reference>
<gene>
    <name evidence="2" type="ORF">OSB04_002745</name>
</gene>
<evidence type="ECO:0000313" key="2">
    <source>
        <dbReference type="EMBL" id="KAJ9566779.1"/>
    </source>
</evidence>
<dbReference type="EMBL" id="JARYMX010000001">
    <property type="protein sequence ID" value="KAJ9566779.1"/>
    <property type="molecule type" value="Genomic_DNA"/>
</dbReference>
<feature type="region of interest" description="Disordered" evidence="1">
    <location>
        <begin position="112"/>
        <end position="143"/>
    </location>
</feature>
<proteinExistence type="predicted"/>